<organism evidence="1 2">
    <name type="scientific">Rothia aeria F0184</name>
    <dbReference type="NCBI Taxonomy" id="888019"/>
    <lineage>
        <taxon>Bacteria</taxon>
        <taxon>Bacillati</taxon>
        <taxon>Actinomycetota</taxon>
        <taxon>Actinomycetes</taxon>
        <taxon>Micrococcales</taxon>
        <taxon>Micrococcaceae</taxon>
        <taxon>Rothia</taxon>
    </lineage>
</organism>
<sequence>MFSYLLTLCASPPIHNPKAKLHSLRRESLSWMLKSSSDENPKFQAYISC</sequence>
<proteinExistence type="predicted"/>
<dbReference type="Proteomes" id="UP000017174">
    <property type="component" value="Unassembled WGS sequence"/>
</dbReference>
<accession>U7V9N4</accession>
<evidence type="ECO:0000313" key="2">
    <source>
        <dbReference type="Proteomes" id="UP000017174"/>
    </source>
</evidence>
<evidence type="ECO:0000313" key="1">
    <source>
        <dbReference type="EMBL" id="ERT67518.1"/>
    </source>
</evidence>
<dbReference type="HOGENOM" id="CLU_3140267_0_0_11"/>
<dbReference type="EMBL" id="AXZG01000010">
    <property type="protein sequence ID" value="ERT67518.1"/>
    <property type="molecule type" value="Genomic_DNA"/>
</dbReference>
<reference evidence="1 2" key="1">
    <citation type="submission" date="2013-08" db="EMBL/GenBank/DDBJ databases">
        <authorList>
            <person name="Weinstock G."/>
            <person name="Sodergren E."/>
            <person name="Wylie T."/>
            <person name="Fulton L."/>
            <person name="Fulton R."/>
            <person name="Fronick C."/>
            <person name="O'Laughlin M."/>
            <person name="Godfrey J."/>
            <person name="Miner T."/>
            <person name="Herter B."/>
            <person name="Appelbaum E."/>
            <person name="Cordes M."/>
            <person name="Lek S."/>
            <person name="Wollam A."/>
            <person name="Pepin K.H."/>
            <person name="Palsikar V.B."/>
            <person name="Mitreva M."/>
            <person name="Wilson R.K."/>
        </authorList>
    </citation>
    <scope>NUCLEOTIDE SEQUENCE [LARGE SCALE GENOMIC DNA]</scope>
    <source>
        <strain evidence="1 2">F0184</strain>
    </source>
</reference>
<name>U7V9N4_9MICC</name>
<dbReference type="AlphaFoldDB" id="U7V9N4"/>
<comment type="caution">
    <text evidence="1">The sequence shown here is derived from an EMBL/GenBank/DDBJ whole genome shotgun (WGS) entry which is preliminary data.</text>
</comment>
<protein>
    <submittedName>
        <fullName evidence="1">Uncharacterized protein</fullName>
    </submittedName>
</protein>
<gene>
    <name evidence="1" type="ORF">HMPREF0742_00423</name>
</gene>